<evidence type="ECO:0000313" key="1">
    <source>
        <dbReference type="EMBL" id="GBM51600.1"/>
    </source>
</evidence>
<protein>
    <submittedName>
        <fullName evidence="1">Uncharacterized protein</fullName>
    </submittedName>
</protein>
<comment type="caution">
    <text evidence="1">The sequence shown here is derived from an EMBL/GenBank/DDBJ whole genome shotgun (WGS) entry which is preliminary data.</text>
</comment>
<reference evidence="1 2" key="1">
    <citation type="journal article" date="2019" name="Sci. Rep.">
        <title>Orb-weaving spider Araneus ventricosus genome elucidates the spidroin gene catalogue.</title>
        <authorList>
            <person name="Kono N."/>
            <person name="Nakamura H."/>
            <person name="Ohtoshi R."/>
            <person name="Moran D.A.P."/>
            <person name="Shinohara A."/>
            <person name="Yoshida Y."/>
            <person name="Fujiwara M."/>
            <person name="Mori M."/>
            <person name="Tomita M."/>
            <person name="Arakawa K."/>
        </authorList>
    </citation>
    <scope>NUCLEOTIDE SEQUENCE [LARGE SCALE GENOMIC DNA]</scope>
</reference>
<name>A0A4Y2GDC1_ARAVE</name>
<gene>
    <name evidence="1" type="ORF">AVEN_227898_1</name>
</gene>
<dbReference type="EMBL" id="BGPR01177477">
    <property type="protein sequence ID" value="GBM51600.1"/>
    <property type="molecule type" value="Genomic_DNA"/>
</dbReference>
<sequence length="114" mass="12528">MIRHFPFKLLQKLLGYSSTVRADVVTIEDNSRSQNGSSQLSLGMTRNSCIDHLPQNNFCLYKANNITQLALGGSINSSANSSAQTGQLAFEEVGVMVRDMHSRSQCITTSYLLV</sequence>
<dbReference type="AlphaFoldDB" id="A0A4Y2GDC1"/>
<keyword evidence="2" id="KW-1185">Reference proteome</keyword>
<dbReference type="Proteomes" id="UP000499080">
    <property type="component" value="Unassembled WGS sequence"/>
</dbReference>
<proteinExistence type="predicted"/>
<organism evidence="1 2">
    <name type="scientific">Araneus ventricosus</name>
    <name type="common">Orbweaver spider</name>
    <name type="synonym">Epeira ventricosa</name>
    <dbReference type="NCBI Taxonomy" id="182803"/>
    <lineage>
        <taxon>Eukaryota</taxon>
        <taxon>Metazoa</taxon>
        <taxon>Ecdysozoa</taxon>
        <taxon>Arthropoda</taxon>
        <taxon>Chelicerata</taxon>
        <taxon>Arachnida</taxon>
        <taxon>Araneae</taxon>
        <taxon>Araneomorphae</taxon>
        <taxon>Entelegynae</taxon>
        <taxon>Araneoidea</taxon>
        <taxon>Araneidae</taxon>
        <taxon>Araneus</taxon>
    </lineage>
</organism>
<accession>A0A4Y2GDC1</accession>
<evidence type="ECO:0000313" key="2">
    <source>
        <dbReference type="Proteomes" id="UP000499080"/>
    </source>
</evidence>